<keyword evidence="1" id="KW-0433">Leucine-rich repeat</keyword>
<evidence type="ECO:0000313" key="5">
    <source>
        <dbReference type="EMBL" id="KAK7276510.1"/>
    </source>
</evidence>
<gene>
    <name evidence="5" type="ORF">RIF29_17650</name>
</gene>
<reference evidence="5 6" key="1">
    <citation type="submission" date="2024-01" db="EMBL/GenBank/DDBJ databases">
        <title>The genomes of 5 underutilized Papilionoideae crops provide insights into root nodulation and disease resistanc.</title>
        <authorList>
            <person name="Yuan L."/>
        </authorList>
    </citation>
    <scope>NUCLEOTIDE SEQUENCE [LARGE SCALE GENOMIC DNA]</scope>
    <source>
        <strain evidence="5">ZHUSHIDOU_FW_LH</strain>
        <tissue evidence="5">Leaf</tissue>
    </source>
</reference>
<dbReference type="InterPro" id="IPR035897">
    <property type="entry name" value="Toll_tir_struct_dom_sf"/>
</dbReference>
<comment type="caution">
    <text evidence="5">The sequence shown here is derived from an EMBL/GenBank/DDBJ whole genome shotgun (WGS) entry which is preliminary data.</text>
</comment>
<dbReference type="PANTHER" id="PTHR11017:SF559">
    <property type="entry name" value="DISEASE RESISTANCE PROTEIN CHL1"/>
    <property type="match status" value="1"/>
</dbReference>
<keyword evidence="2" id="KW-0677">Repeat</keyword>
<keyword evidence="6" id="KW-1185">Reference proteome</keyword>
<dbReference type="InterPro" id="IPR044974">
    <property type="entry name" value="Disease_R_plants"/>
</dbReference>
<evidence type="ECO:0000259" key="4">
    <source>
        <dbReference type="PROSITE" id="PS50104"/>
    </source>
</evidence>
<evidence type="ECO:0000256" key="1">
    <source>
        <dbReference type="ARBA" id="ARBA00022614"/>
    </source>
</evidence>
<dbReference type="InterPro" id="IPR001611">
    <property type="entry name" value="Leu-rich_rpt"/>
</dbReference>
<dbReference type="AlphaFoldDB" id="A0AAN9FNC6"/>
<evidence type="ECO:0000313" key="6">
    <source>
        <dbReference type="Proteomes" id="UP001372338"/>
    </source>
</evidence>
<proteinExistence type="predicted"/>
<evidence type="ECO:0000256" key="2">
    <source>
        <dbReference type="ARBA" id="ARBA00022737"/>
    </source>
</evidence>
<dbReference type="Pfam" id="PF07725">
    <property type="entry name" value="LRR_3"/>
    <property type="match status" value="1"/>
</dbReference>
<sequence length="813" mass="92804">MSSLKESSSVSSSNASSRWTFHVFLSFRGQDTREGFTNRLYAALVRKGIITFIDNIELEKGDVISQELLKSIKDSLATIVVLSENYASSAWCLDELQTVLESKAVLGRHVFPVFYGVTPSDVQHHHQEDDPDDDDNSFAKDLRKHAKRYGDDKVQKWRVSLREVAAIPDGWEFKKNNQDEAEFIDNIVESVWTKLRPKMPSFDDGLIGIDSRVKKMNSLLIVKDAEVNDSVQGIILNSSSTEYEATWDPEAFSKMFGLRLLICNSPIQLRRGLKCLCSSLKILQWQHYPLEALPLGVQLAELVDLRMHYSKIIKIWDENQFFANLKYIDLCDSNHLIETPIVSGAPCLQSMLLDSCTNLVKVHQSVGQHKKLALLSMRNCINLQTFPRKLEMESLEKLIFSGCSKVKKLPEFGTNMKCLLELSLENCKNLLCLPESIINLKSLRRLDISGCLNFSRLPNNMNKNESLEELDLRGTDIREISSSQVRLQNLKEFSFGGKIVLAPNSWNLLQWISKFKRQPVSKGLILPPLSHLSGLTFLDLSYCNLESFPSDLGSLKMLQGLDLSWNNFVEVPAQCLSNLSALESLSLTNCPSLQSLPMLPPNVQSLYTINSTHIQLNLDAQMLWKIFESHMNQREDGLDLWFIVPGREIPSWFDNQVNVPINPTQHPYDMLGCDSITSIIVDVPNYCQLSEWWGIAVCLAFEPIEPHIRPASVGSEEMCIYYWACKSPDREPDPDFSIGYKFGHLVYECSDPYIHIIFLTGEHIYIEHYLSGEQNQLELIFFVENLSTTWRTTINRCGCRVLCKEDIEYWRNR</sequence>
<dbReference type="PANTHER" id="PTHR11017">
    <property type="entry name" value="LEUCINE-RICH REPEAT-CONTAINING PROTEIN"/>
    <property type="match status" value="1"/>
</dbReference>
<dbReference type="Gene3D" id="3.80.10.10">
    <property type="entry name" value="Ribonuclease Inhibitor"/>
    <property type="match status" value="3"/>
</dbReference>
<dbReference type="FunFam" id="3.40.50.10140:FF:000007">
    <property type="entry name" value="Disease resistance protein (TIR-NBS-LRR class)"/>
    <property type="match status" value="1"/>
</dbReference>
<dbReference type="InterPro" id="IPR000157">
    <property type="entry name" value="TIR_dom"/>
</dbReference>
<dbReference type="InterPro" id="IPR003591">
    <property type="entry name" value="Leu-rich_rpt_typical-subtyp"/>
</dbReference>
<dbReference type="GO" id="GO:0007165">
    <property type="term" value="P:signal transduction"/>
    <property type="evidence" value="ECO:0007669"/>
    <property type="project" value="InterPro"/>
</dbReference>
<dbReference type="SMART" id="SM00255">
    <property type="entry name" value="TIR"/>
    <property type="match status" value="1"/>
</dbReference>
<dbReference type="InterPro" id="IPR011713">
    <property type="entry name" value="Leu-rich_rpt_3"/>
</dbReference>
<dbReference type="Gene3D" id="3.40.50.10140">
    <property type="entry name" value="Toll/interleukin-1 receptor homology (TIR) domain"/>
    <property type="match status" value="1"/>
</dbReference>
<dbReference type="InterPro" id="IPR032675">
    <property type="entry name" value="LRR_dom_sf"/>
</dbReference>
<organism evidence="5 6">
    <name type="scientific">Crotalaria pallida</name>
    <name type="common">Smooth rattlebox</name>
    <name type="synonym">Crotalaria striata</name>
    <dbReference type="NCBI Taxonomy" id="3830"/>
    <lineage>
        <taxon>Eukaryota</taxon>
        <taxon>Viridiplantae</taxon>
        <taxon>Streptophyta</taxon>
        <taxon>Embryophyta</taxon>
        <taxon>Tracheophyta</taxon>
        <taxon>Spermatophyta</taxon>
        <taxon>Magnoliopsida</taxon>
        <taxon>eudicotyledons</taxon>
        <taxon>Gunneridae</taxon>
        <taxon>Pentapetalae</taxon>
        <taxon>rosids</taxon>
        <taxon>fabids</taxon>
        <taxon>Fabales</taxon>
        <taxon>Fabaceae</taxon>
        <taxon>Papilionoideae</taxon>
        <taxon>50 kb inversion clade</taxon>
        <taxon>genistoids sensu lato</taxon>
        <taxon>core genistoids</taxon>
        <taxon>Crotalarieae</taxon>
        <taxon>Crotalaria</taxon>
    </lineage>
</organism>
<protein>
    <recommendedName>
        <fullName evidence="4">TIR domain-containing protein</fullName>
    </recommendedName>
</protein>
<dbReference type="Pfam" id="PF00560">
    <property type="entry name" value="LRR_1"/>
    <property type="match status" value="1"/>
</dbReference>
<evidence type="ECO:0000256" key="3">
    <source>
        <dbReference type="ARBA" id="ARBA00023027"/>
    </source>
</evidence>
<dbReference type="PROSITE" id="PS50104">
    <property type="entry name" value="TIR"/>
    <property type="match status" value="1"/>
</dbReference>
<dbReference type="GO" id="GO:0006952">
    <property type="term" value="P:defense response"/>
    <property type="evidence" value="ECO:0007669"/>
    <property type="project" value="InterPro"/>
</dbReference>
<accession>A0AAN9FNC6</accession>
<name>A0AAN9FNC6_CROPI</name>
<dbReference type="SUPFAM" id="SSF52200">
    <property type="entry name" value="Toll/Interleukin receptor TIR domain"/>
    <property type="match status" value="1"/>
</dbReference>
<dbReference type="Proteomes" id="UP001372338">
    <property type="component" value="Unassembled WGS sequence"/>
</dbReference>
<dbReference type="Pfam" id="PF01582">
    <property type="entry name" value="TIR"/>
    <property type="match status" value="1"/>
</dbReference>
<keyword evidence="3" id="KW-0520">NAD</keyword>
<feature type="domain" description="TIR" evidence="4">
    <location>
        <begin position="19"/>
        <end position="146"/>
    </location>
</feature>
<dbReference type="SMART" id="SM00369">
    <property type="entry name" value="LRR_TYP"/>
    <property type="match status" value="3"/>
</dbReference>
<dbReference type="SUPFAM" id="SSF52058">
    <property type="entry name" value="L domain-like"/>
    <property type="match status" value="1"/>
</dbReference>
<dbReference type="EMBL" id="JAYWIO010000003">
    <property type="protein sequence ID" value="KAK7276510.1"/>
    <property type="molecule type" value="Genomic_DNA"/>
</dbReference>